<keyword evidence="7" id="KW-1185">Reference proteome</keyword>
<dbReference type="InterPro" id="IPR009038">
    <property type="entry name" value="GOLD_dom"/>
</dbReference>
<evidence type="ECO:0000313" key="6">
    <source>
        <dbReference type="EMBL" id="KAF7679840.1"/>
    </source>
</evidence>
<reference evidence="6" key="2">
    <citation type="submission" date="2020-08" db="EMBL/GenBank/DDBJ databases">
        <title>Draft Genome Sequence of Cumin Blight Pathogen Alternaria burnsii.</title>
        <authorList>
            <person name="Feng Z."/>
        </authorList>
    </citation>
    <scope>NUCLEOTIDE SEQUENCE</scope>
    <source>
        <strain evidence="6">CBS107.38</strain>
    </source>
</reference>
<evidence type="ECO:0000313" key="7">
    <source>
        <dbReference type="Proteomes" id="UP000596902"/>
    </source>
</evidence>
<keyword evidence="4" id="KW-1133">Transmembrane helix</keyword>
<dbReference type="Gene3D" id="3.40.50.720">
    <property type="entry name" value="NAD(P)-binding Rossmann-like Domain"/>
    <property type="match status" value="1"/>
</dbReference>
<dbReference type="InterPro" id="IPR020904">
    <property type="entry name" value="Sc_DH/Rdtase_CS"/>
</dbReference>
<dbReference type="GO" id="GO:0016616">
    <property type="term" value="F:oxidoreductase activity, acting on the CH-OH group of donors, NAD or NADP as acceptor"/>
    <property type="evidence" value="ECO:0007669"/>
    <property type="project" value="UniProtKB-ARBA"/>
</dbReference>
<dbReference type="Pfam" id="PF01105">
    <property type="entry name" value="EMP24_GP25L"/>
    <property type="match status" value="1"/>
</dbReference>
<dbReference type="Pfam" id="PF06985">
    <property type="entry name" value="HET"/>
    <property type="match status" value="1"/>
</dbReference>
<organism evidence="6 7">
    <name type="scientific">Alternaria burnsii</name>
    <dbReference type="NCBI Taxonomy" id="1187904"/>
    <lineage>
        <taxon>Eukaryota</taxon>
        <taxon>Fungi</taxon>
        <taxon>Dikarya</taxon>
        <taxon>Ascomycota</taxon>
        <taxon>Pezizomycotina</taxon>
        <taxon>Dothideomycetes</taxon>
        <taxon>Pleosporomycetidae</taxon>
        <taxon>Pleosporales</taxon>
        <taxon>Pleosporineae</taxon>
        <taxon>Pleosporaceae</taxon>
        <taxon>Alternaria</taxon>
        <taxon>Alternaria sect. Alternaria</taxon>
    </lineage>
</organism>
<dbReference type="Proteomes" id="UP000596902">
    <property type="component" value="Unassembled WGS sequence"/>
</dbReference>
<sequence>MTSEYVDIPRYLCYKDGDGGLDDGRNYELKRANHILHTRILRMHRDKLCKGCARFDWLRTHFYTRDVHWMDEGVRWAGEKIRNGDQRISGFDLRYRNLENVQDDVIWPRFEVLAGARREAKWLAKDPRFRWQVRKDQVHQCQLCNVLWDKAEAVGEVTTLHDGNDPAFLEILLMGGPVFEDGGEHQCIDAWPDFETNAGSATNGVKVYLSGDEHDLGAPISFCIRPFMEEMPYQLNDLPHCCLKKRRVGTNVNFDLVIGWLGLCDGTHEHTTSPTYSISALKDLRFIDTKSRCVVQQDQPVRYAALSYTWGSGEQYCLKRENIEVLKEPGSLDRTNIAIRKVIIDAIEVCVKADIPYLWVDALCIVQDDEQGKIFQIQNMDSVYSNAYVTIVQAAEKRTNLAENPLDQNSSMGLSGVSTPFTPIKPSFTVDGLSYLVDHNNIQRTLDENVSSTKWSSRGWTFQELVLSHRVLLFLAEEVVFYCSNGVACESISLGDDLYRTLPPMKQPSLHQESSIQICGFLQKLPRGDTTLIDLIEQYEENYLQLLSFYIGRNLTYDTDVLNAFSGVINVQSVLLGGFEWGMPLRLFARALFLSVTPQSGPLSRRNGFPSWSWIGWKVDVSSSRTALDSGGYRRAMRRGYWTLVQIHSCTEPGNPVLLLGPLDFNNGTEGYCIRSIELYNQLTSAPPLPTEPCVEEAPLFHIALNESLQTLLMFWTHIAPLRLSLTTEYGDLPEKATTTMASLRFSRMLLRRFVRPAPPAFRFQPFTAPLQRRTLASHQDATYPQVPYEKAESVGQKRFSQFDLDGKVFVVTGGGRGLGLCMAEGLVEAGGKVYCLDRLPEPPQAFQEAQTRLKSNHGASLEYHNVDVTHEEAMRKCIGDIASKHQRLDGLIAAAGIQQVTPAIEFQKKDIQKMLDVNYTGVFLAARECARQMMQYKIQGSICLVASMSGTIANRGFIAPVYNSSKAAVVQLARNLAMEWGRKNPDGSGGIRVNSLSPGHIVTPMVQANFDKGEANREEWENNSMLGRLSTPEEYKAVGLFMLSKASSYMTGHDLKLDGGTTACHARARNNSSLQALQLYKYDILTMDRLARLLSCVLLALLPLTAALKFDLHPVAAHDSAKYERCIRNFVAREQLVVVTVIMDGYRGDGQRVDMHIRDAMGNDYHRPKDVVGENRYAFTSHADSAFDVCFENIFTSSGSSKSITPRHVELDIDIGADAKDWNAIGAADKLKPVEAELRRIEEVVGEIVTEMDYLRSREQKLRDTNESTNERVKWFALGTMGMLVGLGAWQVVYLRAYFRSKHLI</sequence>
<accession>A0A8H7BD14</accession>
<dbReference type="EMBL" id="JAAABM010000002">
    <property type="protein sequence ID" value="KAF7679840.1"/>
    <property type="molecule type" value="Genomic_DNA"/>
</dbReference>
<dbReference type="PANTHER" id="PTHR43008">
    <property type="entry name" value="BENZIL REDUCTASE"/>
    <property type="match status" value="1"/>
</dbReference>
<protein>
    <submittedName>
        <fullName evidence="6">Het-domain-containing protein</fullName>
    </submittedName>
</protein>
<dbReference type="GO" id="GO:0050664">
    <property type="term" value="F:oxidoreductase activity, acting on NAD(P)H, oxygen as acceptor"/>
    <property type="evidence" value="ECO:0007669"/>
    <property type="project" value="TreeGrafter"/>
</dbReference>
<dbReference type="Pfam" id="PF13561">
    <property type="entry name" value="adh_short_C2"/>
    <property type="match status" value="1"/>
</dbReference>
<dbReference type="FunFam" id="3.40.50.720:FF:000245">
    <property type="entry name" value="Short chain dehydrogenase, putative"/>
    <property type="match status" value="1"/>
</dbReference>
<dbReference type="GeneID" id="62199716"/>
<dbReference type="PROSITE" id="PS50866">
    <property type="entry name" value="GOLD"/>
    <property type="match status" value="1"/>
</dbReference>
<dbReference type="PRINTS" id="PR00081">
    <property type="entry name" value="GDHRDH"/>
</dbReference>
<gene>
    <name evidence="6" type="ORF">GT037_001491</name>
</gene>
<dbReference type="PROSITE" id="PS00061">
    <property type="entry name" value="ADH_SHORT"/>
    <property type="match status" value="1"/>
</dbReference>
<comment type="caution">
    <text evidence="6">The sequence shown here is derived from an EMBL/GenBank/DDBJ whole genome shotgun (WGS) entry which is preliminary data.</text>
</comment>
<dbReference type="InterPro" id="IPR036291">
    <property type="entry name" value="NAD(P)-bd_dom_sf"/>
</dbReference>
<feature type="transmembrane region" description="Helical" evidence="4">
    <location>
        <begin position="1276"/>
        <end position="1296"/>
    </location>
</feature>
<dbReference type="SMART" id="SM01190">
    <property type="entry name" value="EMP24_GP25L"/>
    <property type="match status" value="1"/>
</dbReference>
<dbReference type="SUPFAM" id="SSF51735">
    <property type="entry name" value="NAD(P)-binding Rossmann-fold domains"/>
    <property type="match status" value="1"/>
</dbReference>
<proteinExistence type="inferred from homology"/>
<keyword evidence="4" id="KW-0812">Transmembrane</keyword>
<evidence type="ECO:0000256" key="2">
    <source>
        <dbReference type="ARBA" id="ARBA00022857"/>
    </source>
</evidence>
<evidence type="ECO:0000256" key="4">
    <source>
        <dbReference type="SAM" id="Phobius"/>
    </source>
</evidence>
<dbReference type="InterPro" id="IPR010730">
    <property type="entry name" value="HET"/>
</dbReference>
<keyword evidence="4" id="KW-0472">Membrane</keyword>
<name>A0A8H7BD14_9PLEO</name>
<keyword evidence="3" id="KW-0560">Oxidoreductase</keyword>
<keyword evidence="2" id="KW-0521">NADP</keyword>
<evidence type="ECO:0000256" key="1">
    <source>
        <dbReference type="ARBA" id="ARBA00006484"/>
    </source>
</evidence>
<reference evidence="6" key="1">
    <citation type="submission" date="2020-01" db="EMBL/GenBank/DDBJ databases">
        <authorList>
            <person name="Feng Z.H.Z."/>
        </authorList>
    </citation>
    <scope>NUCLEOTIDE SEQUENCE</scope>
    <source>
        <strain evidence="6">CBS107.38</strain>
    </source>
</reference>
<evidence type="ECO:0000259" key="5">
    <source>
        <dbReference type="PROSITE" id="PS50866"/>
    </source>
</evidence>
<dbReference type="InterPro" id="IPR002347">
    <property type="entry name" value="SDR_fam"/>
</dbReference>
<evidence type="ECO:0000256" key="3">
    <source>
        <dbReference type="ARBA" id="ARBA00023002"/>
    </source>
</evidence>
<comment type="similarity">
    <text evidence="1">Belongs to the short-chain dehydrogenases/reductases (SDR) family.</text>
</comment>
<dbReference type="RefSeq" id="XP_038789830.1">
    <property type="nucleotide sequence ID" value="XM_038926538.1"/>
</dbReference>
<dbReference type="PANTHER" id="PTHR43008:SF10">
    <property type="entry name" value="CHAIN DEHYDROGENASE_OXIDOREDUCTASE, PUTATIVE (AFU_ORTHOLOGUE AFUA_2G15740)-RELATED"/>
    <property type="match status" value="1"/>
</dbReference>
<feature type="domain" description="GOLD" evidence="5">
    <location>
        <begin position="1125"/>
        <end position="1216"/>
    </location>
</feature>